<evidence type="ECO:0000313" key="1">
    <source>
        <dbReference type="EMBL" id="WDE01485.1"/>
    </source>
</evidence>
<name>A0AAF0C608_9GAMM</name>
<reference evidence="1 2" key="2">
    <citation type="journal article" date="2022" name="Mar. Drugs">
        <title>Bioassay-Guided Fractionation Leads to the Detection of Cholic Acid Generated by the Rare Thalassomonas sp.</title>
        <authorList>
            <person name="Pheiffer F."/>
            <person name="Schneider Y.K."/>
            <person name="Hansen E.H."/>
            <person name="Andersen J.H."/>
            <person name="Isaksson J."/>
            <person name="Busche T."/>
            <person name="R C."/>
            <person name="Kalinowski J."/>
            <person name="Zyl L.V."/>
            <person name="Trindade M."/>
        </authorList>
    </citation>
    <scope>NUCLEOTIDE SEQUENCE [LARGE SCALE GENOMIC DNA]</scope>
    <source>
        <strain evidence="1 2">A5K-106</strain>
    </source>
</reference>
<reference evidence="1 2" key="1">
    <citation type="journal article" date="2015" name="Genome Announc.">
        <title>Draft Genome Sequences of Marine Isolates of Thalassomonas viridans and Thalassomonas actiniarum.</title>
        <authorList>
            <person name="Olonade I."/>
            <person name="van Zyl L.J."/>
            <person name="Trindade M."/>
        </authorList>
    </citation>
    <scope>NUCLEOTIDE SEQUENCE [LARGE SCALE GENOMIC DNA]</scope>
    <source>
        <strain evidence="1 2">A5K-106</strain>
    </source>
</reference>
<dbReference type="EMBL" id="CP059735">
    <property type="protein sequence ID" value="WDE01485.1"/>
    <property type="molecule type" value="Genomic_DNA"/>
</dbReference>
<evidence type="ECO:0000313" key="2">
    <source>
        <dbReference type="Proteomes" id="UP000032568"/>
    </source>
</evidence>
<accession>A0AAF0C608</accession>
<dbReference type="Proteomes" id="UP000032568">
    <property type="component" value="Chromosome"/>
</dbReference>
<protein>
    <submittedName>
        <fullName evidence="1">Uncharacterized protein</fullName>
    </submittedName>
</protein>
<organism evidence="1 2">
    <name type="scientific">Thalassomonas actiniarum</name>
    <dbReference type="NCBI Taxonomy" id="485447"/>
    <lineage>
        <taxon>Bacteria</taxon>
        <taxon>Pseudomonadati</taxon>
        <taxon>Pseudomonadota</taxon>
        <taxon>Gammaproteobacteria</taxon>
        <taxon>Alteromonadales</taxon>
        <taxon>Colwelliaceae</taxon>
        <taxon>Thalassomonas</taxon>
    </lineage>
</organism>
<dbReference type="AlphaFoldDB" id="A0AAF0C608"/>
<keyword evidence="2" id="KW-1185">Reference proteome</keyword>
<dbReference type="RefSeq" id="WP_152646815.1">
    <property type="nucleotide sequence ID" value="NZ_CP059735.1"/>
</dbReference>
<proteinExistence type="predicted"/>
<dbReference type="KEGG" id="tact:SG35_013230"/>
<sequence>MELQKYIDELDRIQMEGAFVFIKWDGEREKNRKTVLIEKPDSNFLFRRDTDDLVTTLKEGIAEYDAAFSKSI</sequence>
<gene>
    <name evidence="1" type="ORF">SG35_013230</name>
</gene>